<keyword evidence="5 7" id="KW-1133">Transmembrane helix</keyword>
<evidence type="ECO:0000256" key="7">
    <source>
        <dbReference type="SAM" id="Phobius"/>
    </source>
</evidence>
<dbReference type="EMBL" id="CP038798">
    <property type="protein sequence ID" value="QIV79924.1"/>
    <property type="molecule type" value="Genomic_DNA"/>
</dbReference>
<reference evidence="9 10" key="1">
    <citation type="submission" date="2019-04" db="EMBL/GenBank/DDBJ databases">
        <title>Draft, Whole-Genome Sequence of the Anthracene-degrading Mycobacterium frederiksbergense LB501T, Isolated from a Polycyclic Aromatic Hydrocarbon (PAH)-Contaminated Soil.</title>
        <authorList>
            <person name="Augelletti F."/>
        </authorList>
    </citation>
    <scope>NUCLEOTIDE SEQUENCE [LARGE SCALE GENOMIC DNA]</scope>
    <source>
        <strain evidence="9 10">LB 501T</strain>
        <plasmid evidence="9 10">unnamed2</plasmid>
    </source>
</reference>
<feature type="domain" description="Type VII secretion system protein EccE" evidence="8">
    <location>
        <begin position="204"/>
        <end position="296"/>
    </location>
</feature>
<evidence type="ECO:0000256" key="6">
    <source>
        <dbReference type="ARBA" id="ARBA00023136"/>
    </source>
</evidence>
<evidence type="ECO:0000256" key="5">
    <source>
        <dbReference type="ARBA" id="ARBA00022989"/>
    </source>
</evidence>
<protein>
    <submittedName>
        <fullName evidence="9">Type VII secretion protein EccE</fullName>
    </submittedName>
</protein>
<evidence type="ECO:0000256" key="2">
    <source>
        <dbReference type="ARBA" id="ARBA00007759"/>
    </source>
</evidence>
<gene>
    <name evidence="9" type="primary">eccE</name>
    <name evidence="9" type="ORF">EXE63_02650</name>
</gene>
<evidence type="ECO:0000256" key="3">
    <source>
        <dbReference type="ARBA" id="ARBA00022475"/>
    </source>
</evidence>
<keyword evidence="3" id="KW-1003">Cell membrane</keyword>
<sequence>MTLIELTNPTAHAETAPQGTPGERLPRWQFRLPLRRAVIAEVTAALVVAPFVSRLPWWALIPIAALVFLVVGLMYRGATGWTWLTRAWRVRRARRSDKTRRARAGVPTPFEAELPGVGPGGLMWDGEYAITMIALHGRQYAPTVLVSDGAESIDTVPLSVCGALLEQFGGLELHSIDTISSGTRTAQDGQFTGRYEETVADRAAVGERFTWLVLRLRPTACLDAMLYRHSVGEAIAAATERIRQAAVRAGCRAVTCSTEQIRQAMTSLAAGHDLADYQERWNDLRIGDDYVTPYRMSGADLSTRMLNDVWTIRATKAVVLVRMTRHSETGELMIGALVRVHTPTHLTHPPLSTLQTVPGQAFDALAATLPLGDRSVTVPLSMRPLKSAPLPVQVGPTGFLHGMAELSGVPLLLNWTDPLKFVRVAIAADLDVVEALVLRATSAGATAEIHTGRPAPWQPICDNIRISMARNQERSMAATLIVADGPQPQQVLRESGERGHALVSVMLPDEALPEDADIRIRQVGPNHIAVETPARPRPMTLGIIRPRNEAHTLSHLLQPSRSTRR</sequence>
<keyword evidence="9" id="KW-0614">Plasmid</keyword>
<proteinExistence type="inferred from homology"/>
<evidence type="ECO:0000256" key="4">
    <source>
        <dbReference type="ARBA" id="ARBA00022692"/>
    </source>
</evidence>
<dbReference type="KEGG" id="mfre:EXE63_02650"/>
<dbReference type="RefSeq" id="WP_168140651.1">
    <property type="nucleotide sequence ID" value="NZ_CP038798.1"/>
</dbReference>
<dbReference type="Pfam" id="PF11203">
    <property type="entry name" value="EccE"/>
    <property type="match status" value="1"/>
</dbReference>
<evidence type="ECO:0000259" key="8">
    <source>
        <dbReference type="Pfam" id="PF11203"/>
    </source>
</evidence>
<dbReference type="InterPro" id="IPR021368">
    <property type="entry name" value="T7SS_EccE"/>
</dbReference>
<dbReference type="GO" id="GO:0005886">
    <property type="term" value="C:plasma membrane"/>
    <property type="evidence" value="ECO:0007669"/>
    <property type="project" value="UniProtKB-SubCell"/>
</dbReference>
<dbReference type="Proteomes" id="UP000501849">
    <property type="component" value="Plasmid unnamed2"/>
</dbReference>
<comment type="subcellular location">
    <subcellularLocation>
        <location evidence="1">Cell membrane</location>
    </subcellularLocation>
</comment>
<keyword evidence="4 7" id="KW-0812">Transmembrane</keyword>
<feature type="transmembrane region" description="Helical" evidence="7">
    <location>
        <begin position="58"/>
        <end position="84"/>
    </location>
</feature>
<keyword evidence="10" id="KW-1185">Reference proteome</keyword>
<comment type="similarity">
    <text evidence="2">Belongs to the EccE family.</text>
</comment>
<evidence type="ECO:0000256" key="1">
    <source>
        <dbReference type="ARBA" id="ARBA00004236"/>
    </source>
</evidence>
<evidence type="ECO:0000313" key="9">
    <source>
        <dbReference type="EMBL" id="QIV79924.1"/>
    </source>
</evidence>
<name>A0A6H0RYB0_9MYCO</name>
<geneLocation type="plasmid" evidence="9 10">
    <name>unnamed2</name>
</geneLocation>
<keyword evidence="6 7" id="KW-0472">Membrane</keyword>
<dbReference type="NCBIfam" id="TIGR03923">
    <property type="entry name" value="T7SS_EccE"/>
    <property type="match status" value="1"/>
</dbReference>
<organism evidence="9 10">
    <name type="scientific">Mycolicibacterium frederiksbergense</name>
    <dbReference type="NCBI Taxonomy" id="117567"/>
    <lineage>
        <taxon>Bacteria</taxon>
        <taxon>Bacillati</taxon>
        <taxon>Actinomycetota</taxon>
        <taxon>Actinomycetes</taxon>
        <taxon>Mycobacteriales</taxon>
        <taxon>Mycobacteriaceae</taxon>
        <taxon>Mycolicibacterium</taxon>
    </lineage>
</organism>
<accession>A0A6H0RYB0</accession>
<dbReference type="InterPro" id="IPR050051">
    <property type="entry name" value="EccE_dom"/>
</dbReference>
<evidence type="ECO:0000313" key="10">
    <source>
        <dbReference type="Proteomes" id="UP000501849"/>
    </source>
</evidence>
<dbReference type="AlphaFoldDB" id="A0A6H0RYB0"/>